<proteinExistence type="predicted"/>
<dbReference type="HOGENOM" id="CLU_161754_0_0_1"/>
<sequence>GAYHKWCKDTSFLSMLREDIEARANAKKAVQATLDPHVQPLPTRVTPYSDELMKETALKWVISTDQPLSAIEEPAFVEMLNVAARAKGAIKL</sequence>
<dbReference type="Proteomes" id="UP000016930">
    <property type="component" value="Unassembled WGS sequence"/>
</dbReference>
<name>M2P657_CERS8</name>
<dbReference type="AlphaFoldDB" id="M2P657"/>
<dbReference type="OrthoDB" id="2802474at2759"/>
<gene>
    <name evidence="1" type="ORF">CERSUDRAFT_37873</name>
</gene>
<reference evidence="1 2" key="1">
    <citation type="journal article" date="2012" name="Proc. Natl. Acad. Sci. U.S.A.">
        <title>Comparative genomics of Ceriporiopsis subvermispora and Phanerochaete chrysosporium provide insight into selective ligninolysis.</title>
        <authorList>
            <person name="Fernandez-Fueyo E."/>
            <person name="Ruiz-Duenas F.J."/>
            <person name="Ferreira P."/>
            <person name="Floudas D."/>
            <person name="Hibbett D.S."/>
            <person name="Canessa P."/>
            <person name="Larrondo L.F."/>
            <person name="James T.Y."/>
            <person name="Seelenfreund D."/>
            <person name="Lobos S."/>
            <person name="Polanco R."/>
            <person name="Tello M."/>
            <person name="Honda Y."/>
            <person name="Watanabe T."/>
            <person name="Watanabe T."/>
            <person name="Ryu J.S."/>
            <person name="Kubicek C.P."/>
            <person name="Schmoll M."/>
            <person name="Gaskell J."/>
            <person name="Hammel K.E."/>
            <person name="St John F.J."/>
            <person name="Vanden Wymelenberg A."/>
            <person name="Sabat G."/>
            <person name="Splinter BonDurant S."/>
            <person name="Syed K."/>
            <person name="Yadav J.S."/>
            <person name="Doddapaneni H."/>
            <person name="Subramanian V."/>
            <person name="Lavin J.L."/>
            <person name="Oguiza J.A."/>
            <person name="Perez G."/>
            <person name="Pisabarro A.G."/>
            <person name="Ramirez L."/>
            <person name="Santoyo F."/>
            <person name="Master E."/>
            <person name="Coutinho P.M."/>
            <person name="Henrissat B."/>
            <person name="Lombard V."/>
            <person name="Magnuson J.K."/>
            <person name="Kuees U."/>
            <person name="Hori C."/>
            <person name="Igarashi K."/>
            <person name="Samejima M."/>
            <person name="Held B.W."/>
            <person name="Barry K.W."/>
            <person name="LaButti K.M."/>
            <person name="Lapidus A."/>
            <person name="Lindquist E.A."/>
            <person name="Lucas S.M."/>
            <person name="Riley R."/>
            <person name="Salamov A.A."/>
            <person name="Hoffmeister D."/>
            <person name="Schwenk D."/>
            <person name="Hadar Y."/>
            <person name="Yarden O."/>
            <person name="de Vries R.P."/>
            <person name="Wiebenga A."/>
            <person name="Stenlid J."/>
            <person name="Eastwood D."/>
            <person name="Grigoriev I.V."/>
            <person name="Berka R.M."/>
            <person name="Blanchette R.A."/>
            <person name="Kersten P."/>
            <person name="Martinez A.T."/>
            <person name="Vicuna R."/>
            <person name="Cullen D."/>
        </authorList>
    </citation>
    <scope>NUCLEOTIDE SEQUENCE [LARGE SCALE GENOMIC DNA]</scope>
    <source>
        <strain evidence="1 2">B</strain>
    </source>
</reference>
<evidence type="ECO:0000313" key="2">
    <source>
        <dbReference type="Proteomes" id="UP000016930"/>
    </source>
</evidence>
<dbReference type="EMBL" id="KB445860">
    <property type="protein sequence ID" value="EMD30744.1"/>
    <property type="molecule type" value="Genomic_DNA"/>
</dbReference>
<evidence type="ECO:0000313" key="1">
    <source>
        <dbReference type="EMBL" id="EMD30744.1"/>
    </source>
</evidence>
<feature type="non-terminal residue" evidence="1">
    <location>
        <position position="1"/>
    </location>
</feature>
<organism evidence="1 2">
    <name type="scientific">Ceriporiopsis subvermispora (strain B)</name>
    <name type="common">White-rot fungus</name>
    <name type="synonym">Gelatoporia subvermispora</name>
    <dbReference type="NCBI Taxonomy" id="914234"/>
    <lineage>
        <taxon>Eukaryota</taxon>
        <taxon>Fungi</taxon>
        <taxon>Dikarya</taxon>
        <taxon>Basidiomycota</taxon>
        <taxon>Agaricomycotina</taxon>
        <taxon>Agaricomycetes</taxon>
        <taxon>Polyporales</taxon>
        <taxon>Gelatoporiaceae</taxon>
        <taxon>Gelatoporia</taxon>
    </lineage>
</organism>
<protein>
    <submittedName>
        <fullName evidence="1">Uncharacterized protein</fullName>
    </submittedName>
</protein>
<keyword evidence="2" id="KW-1185">Reference proteome</keyword>
<feature type="non-terminal residue" evidence="1">
    <location>
        <position position="92"/>
    </location>
</feature>
<accession>M2P657</accession>